<dbReference type="InterPro" id="IPR050856">
    <property type="entry name" value="Biotin_carboxylase_complex"/>
</dbReference>
<dbReference type="PATRIC" id="fig|1415166.3.peg.5207"/>
<evidence type="ECO:0000259" key="10">
    <source>
        <dbReference type="PROSITE" id="PS50979"/>
    </source>
</evidence>
<keyword evidence="4 7" id="KW-0067">ATP-binding</keyword>
<dbReference type="InterPro" id="IPR011761">
    <property type="entry name" value="ATP-grasp"/>
</dbReference>
<keyword evidence="12" id="KW-1185">Reference proteome</keyword>
<dbReference type="InterPro" id="IPR011054">
    <property type="entry name" value="Rudment_hybrid_motif"/>
</dbReference>
<evidence type="ECO:0000256" key="5">
    <source>
        <dbReference type="ARBA" id="ARBA00023267"/>
    </source>
</evidence>
<evidence type="ECO:0000256" key="4">
    <source>
        <dbReference type="ARBA" id="ARBA00022840"/>
    </source>
</evidence>
<name>W5TKZ2_9NOCA</name>
<feature type="domain" description="ATP-grasp" evidence="9">
    <location>
        <begin position="117"/>
        <end position="313"/>
    </location>
</feature>
<dbReference type="GO" id="GO:0005524">
    <property type="term" value="F:ATP binding"/>
    <property type="evidence" value="ECO:0007669"/>
    <property type="project" value="UniProtKB-UniRule"/>
</dbReference>
<dbReference type="CDD" id="cd06850">
    <property type="entry name" value="biotinyl_domain"/>
    <property type="match status" value="1"/>
</dbReference>
<dbReference type="HOGENOM" id="CLU_000395_3_1_11"/>
<dbReference type="SMART" id="SM00878">
    <property type="entry name" value="Biotin_carb_C"/>
    <property type="match status" value="1"/>
</dbReference>
<dbReference type="InterPro" id="IPR005481">
    <property type="entry name" value="BC-like_N"/>
</dbReference>
<dbReference type="PANTHER" id="PTHR18866:SF126">
    <property type="entry name" value="BIOTIN CARBOXYLASE"/>
    <property type="match status" value="1"/>
</dbReference>
<dbReference type="PROSITE" id="PS00188">
    <property type="entry name" value="BIOTIN"/>
    <property type="match status" value="1"/>
</dbReference>
<dbReference type="SUPFAM" id="SSF51246">
    <property type="entry name" value="Rudiment single hybrid motif"/>
    <property type="match status" value="1"/>
</dbReference>
<dbReference type="EC" id="6.3.4.14" evidence="11"/>
<dbReference type="STRING" id="1415166.NONO_c50500"/>
<dbReference type="SUPFAM" id="SSF51230">
    <property type="entry name" value="Single hybrid motif"/>
    <property type="match status" value="1"/>
</dbReference>
<dbReference type="SUPFAM" id="SSF56059">
    <property type="entry name" value="Glutathione synthetase ATP-binding domain-like"/>
    <property type="match status" value="1"/>
</dbReference>
<keyword evidence="3 7" id="KW-0547">Nucleotide-binding</keyword>
<keyword evidence="5" id="KW-0092">Biotin</keyword>
<evidence type="ECO:0000256" key="2">
    <source>
        <dbReference type="ARBA" id="ARBA00022598"/>
    </source>
</evidence>
<dbReference type="InterPro" id="IPR011053">
    <property type="entry name" value="Single_hybrid_motif"/>
</dbReference>
<dbReference type="InterPro" id="IPR016185">
    <property type="entry name" value="PreATP-grasp_dom_sf"/>
</dbReference>
<dbReference type="AlphaFoldDB" id="W5TKZ2"/>
<dbReference type="Gene3D" id="3.30.470.20">
    <property type="entry name" value="ATP-grasp fold, B domain"/>
    <property type="match status" value="1"/>
</dbReference>
<dbReference type="EMBL" id="CP006850">
    <property type="protein sequence ID" value="AHH19834.1"/>
    <property type="molecule type" value="Genomic_DNA"/>
</dbReference>
<dbReference type="Proteomes" id="UP000019150">
    <property type="component" value="Chromosome"/>
</dbReference>
<dbReference type="Pfam" id="PF00289">
    <property type="entry name" value="Biotin_carb_N"/>
    <property type="match status" value="1"/>
</dbReference>
<accession>W5TKZ2</accession>
<evidence type="ECO:0000259" key="8">
    <source>
        <dbReference type="PROSITE" id="PS50968"/>
    </source>
</evidence>
<dbReference type="PROSITE" id="PS50979">
    <property type="entry name" value="BC"/>
    <property type="match status" value="1"/>
</dbReference>
<keyword evidence="2 11" id="KW-0436">Ligase</keyword>
<dbReference type="InterPro" id="IPR001882">
    <property type="entry name" value="Biotin_BS"/>
</dbReference>
<evidence type="ECO:0000256" key="1">
    <source>
        <dbReference type="ARBA" id="ARBA00001953"/>
    </source>
</evidence>
<dbReference type="PANTHER" id="PTHR18866">
    <property type="entry name" value="CARBOXYLASE:PYRUVATE/ACETYL-COA/PROPIONYL-COA CARBOXYLASE"/>
    <property type="match status" value="1"/>
</dbReference>
<dbReference type="InterPro" id="IPR005482">
    <property type="entry name" value="Biotin_COase_C"/>
</dbReference>
<dbReference type="SUPFAM" id="SSF52440">
    <property type="entry name" value="PreATP-grasp domain"/>
    <property type="match status" value="1"/>
</dbReference>
<dbReference type="RefSeq" id="WP_025351222.1">
    <property type="nucleotide sequence ID" value="NZ_CP006850.1"/>
</dbReference>
<evidence type="ECO:0000256" key="6">
    <source>
        <dbReference type="ARBA" id="ARBA00048501"/>
    </source>
</evidence>
<dbReference type="InterPro" id="IPR000089">
    <property type="entry name" value="Biotin_lipoyl"/>
</dbReference>
<dbReference type="PROSITE" id="PS00867">
    <property type="entry name" value="CPSASE_2"/>
    <property type="match status" value="1"/>
</dbReference>
<dbReference type="Pfam" id="PF02785">
    <property type="entry name" value="Biotin_carb_C"/>
    <property type="match status" value="1"/>
</dbReference>
<dbReference type="KEGG" id="nno:NONO_c50500"/>
<protein>
    <submittedName>
        <fullName evidence="11">Acetyl-/propionyl-CoA carboxylase alpha subunit</fullName>
        <ecNumber evidence="11">6.3.4.14</ecNumber>
    </submittedName>
</protein>
<dbReference type="PROSITE" id="PS50968">
    <property type="entry name" value="BIOTINYL_LIPOYL"/>
    <property type="match status" value="1"/>
</dbReference>
<reference evidence="11 12" key="1">
    <citation type="journal article" date="2014" name="Appl. Environ. Microbiol.">
        <title>Insights into the Microbial Degradation of Rubber and Gutta-Percha by Analysis of the Complete Genome of Nocardia nova SH22a.</title>
        <authorList>
            <person name="Luo Q."/>
            <person name="Hiessl S."/>
            <person name="Poehlein A."/>
            <person name="Daniel R."/>
            <person name="Steinbuchel A."/>
        </authorList>
    </citation>
    <scope>NUCLEOTIDE SEQUENCE [LARGE SCALE GENOMIC DNA]</scope>
    <source>
        <strain evidence="11">SH22a</strain>
    </source>
</reference>
<dbReference type="GO" id="GO:0046872">
    <property type="term" value="F:metal ion binding"/>
    <property type="evidence" value="ECO:0007669"/>
    <property type="project" value="InterPro"/>
</dbReference>
<dbReference type="GO" id="GO:0004075">
    <property type="term" value="F:biotin carboxylase activity"/>
    <property type="evidence" value="ECO:0007669"/>
    <property type="project" value="UniProtKB-EC"/>
</dbReference>
<evidence type="ECO:0000313" key="12">
    <source>
        <dbReference type="Proteomes" id="UP000019150"/>
    </source>
</evidence>
<evidence type="ECO:0000313" key="11">
    <source>
        <dbReference type="EMBL" id="AHH19834.1"/>
    </source>
</evidence>
<organism evidence="11 12">
    <name type="scientific">Nocardia nova SH22a</name>
    <dbReference type="NCBI Taxonomy" id="1415166"/>
    <lineage>
        <taxon>Bacteria</taxon>
        <taxon>Bacillati</taxon>
        <taxon>Actinomycetota</taxon>
        <taxon>Actinomycetes</taxon>
        <taxon>Mycobacteriales</taxon>
        <taxon>Nocardiaceae</taxon>
        <taxon>Nocardia</taxon>
    </lineage>
</organism>
<evidence type="ECO:0000259" key="9">
    <source>
        <dbReference type="PROSITE" id="PS50975"/>
    </source>
</evidence>
<comment type="catalytic activity">
    <reaction evidence="6">
        <text>N(6)-biotinyl-L-lysyl-[protein] + hydrogencarbonate + ATP = N(6)-carboxybiotinyl-L-lysyl-[protein] + ADP + phosphate + H(+)</text>
        <dbReference type="Rhea" id="RHEA:13501"/>
        <dbReference type="Rhea" id="RHEA-COMP:10505"/>
        <dbReference type="Rhea" id="RHEA-COMP:10506"/>
        <dbReference type="ChEBI" id="CHEBI:15378"/>
        <dbReference type="ChEBI" id="CHEBI:17544"/>
        <dbReference type="ChEBI" id="CHEBI:30616"/>
        <dbReference type="ChEBI" id="CHEBI:43474"/>
        <dbReference type="ChEBI" id="CHEBI:83144"/>
        <dbReference type="ChEBI" id="CHEBI:83145"/>
        <dbReference type="ChEBI" id="CHEBI:456216"/>
        <dbReference type="EC" id="6.3.4.14"/>
    </reaction>
    <physiologicalReaction direction="left-to-right" evidence="6">
        <dbReference type="Rhea" id="RHEA:13502"/>
    </physiologicalReaction>
</comment>
<dbReference type="Pfam" id="PF02786">
    <property type="entry name" value="CPSase_L_D2"/>
    <property type="match status" value="1"/>
</dbReference>
<feature type="domain" description="Biotin carboxylation" evidence="10">
    <location>
        <begin position="1"/>
        <end position="440"/>
    </location>
</feature>
<comment type="cofactor">
    <cofactor evidence="1">
        <name>biotin</name>
        <dbReference type="ChEBI" id="CHEBI:57586"/>
    </cofactor>
</comment>
<gene>
    <name evidence="11" type="ORF">NONO_c50500</name>
</gene>
<dbReference type="eggNOG" id="COG4770">
    <property type="taxonomic scope" value="Bacteria"/>
</dbReference>
<dbReference type="PROSITE" id="PS50975">
    <property type="entry name" value="ATP_GRASP"/>
    <property type="match status" value="1"/>
</dbReference>
<dbReference type="Gene3D" id="2.40.50.100">
    <property type="match status" value="1"/>
</dbReference>
<dbReference type="Pfam" id="PF00364">
    <property type="entry name" value="Biotin_lipoyl"/>
    <property type="match status" value="1"/>
</dbReference>
<dbReference type="InterPro" id="IPR011764">
    <property type="entry name" value="Biotin_carboxylation_dom"/>
</dbReference>
<dbReference type="OrthoDB" id="9760256at2"/>
<sequence>MLKRVLIANRGEIAVRIARACRAASVECVGLYAAGEEPYHVTFCDDAVELPGGPQTYLDAAELVRLAIETRCDAVHPGYGYLAEDTDFARRATEAGMVFVGPSPDAIALAGDKVRARAAAIACGVPVVAASAGYVEDEEQVVRFGEVHGWPVLLKAANGGGGRGQRLVTDADHAAAALKECREEAVLAFGTDAVFCEQYLTATRHVEVQALADTTGGIVILGDRDCSVQRRNQKLLEEAPAPGLAEAVRAGLRESSRTLLRSLGYTGAGTVEFLVTGDHYYFMEINARIQVEHPVTEEIFGVDVVREQLRVASGEPLSVTEGEPRGHALEVRINAEDAEHGFIPSLGRLEAFSVPHAPGVRFDTGYRAGDVVAAHYDSLLGKLIVWGPDRAACLHRMLDALDSVRVVGVDTTAGLARAIVAHPDFASGCVTTAWLTERLERADLGPIARPVAASGIAAVPVVDTHTVTIAGRPLRVPVDSDPPSAAAAQEARIALARSNPWLAGASDSDDAVDASRRVVTSSTTGAVSAVRVSVGALVEEGDPLLVLEAMKMLVPIPAPITGRVTDIRAAVGDTVQHGETVAVVEIPAQLAEIRRQQ</sequence>
<evidence type="ECO:0000256" key="3">
    <source>
        <dbReference type="ARBA" id="ARBA00022741"/>
    </source>
</evidence>
<dbReference type="InterPro" id="IPR005479">
    <property type="entry name" value="CPAse_ATP-bd"/>
</dbReference>
<proteinExistence type="predicted"/>
<evidence type="ECO:0000256" key="7">
    <source>
        <dbReference type="PROSITE-ProRule" id="PRU00409"/>
    </source>
</evidence>
<feature type="domain" description="Lipoyl-binding" evidence="8">
    <location>
        <begin position="509"/>
        <end position="585"/>
    </location>
</feature>